<reference evidence="4 5" key="1">
    <citation type="submission" date="2017-07" db="EMBL/GenBank/DDBJ databases">
        <title>Draft genome sequence of aerobic hyperthermophilic archaea, Pyrobaculum aerophilum YKB31 and YKB32.</title>
        <authorList>
            <person name="Mochizuki T."/>
            <person name="Berliner A.J."/>
            <person name="Yoshida-Takashima Y."/>
            <person name="Takaki Y."/>
            <person name="Nunoura T."/>
            <person name="Takai K."/>
        </authorList>
    </citation>
    <scope>NUCLEOTIDE SEQUENCE [LARGE SCALE GENOMIC DNA]</scope>
    <source>
        <strain evidence="3 5">YKB31</strain>
        <strain evidence="2 4">YKB32</strain>
    </source>
</reference>
<evidence type="ECO:0000259" key="1">
    <source>
        <dbReference type="Pfam" id="PF13349"/>
    </source>
</evidence>
<evidence type="ECO:0000313" key="2">
    <source>
        <dbReference type="EMBL" id="RFA97615.1"/>
    </source>
</evidence>
<comment type="caution">
    <text evidence="2">The sequence shown here is derived from an EMBL/GenBank/DDBJ whole genome shotgun (WGS) entry which is preliminary data.</text>
</comment>
<proteinExistence type="predicted"/>
<evidence type="ECO:0000313" key="4">
    <source>
        <dbReference type="Proteomes" id="UP000256877"/>
    </source>
</evidence>
<dbReference type="AlphaFoldDB" id="A0A371R245"/>
<dbReference type="Proteomes" id="UP000256877">
    <property type="component" value="Unassembled WGS sequence"/>
</dbReference>
<dbReference type="OrthoDB" id="28677at2157"/>
<protein>
    <recommendedName>
        <fullName evidence="1">DUF4097 domain-containing protein</fullName>
    </recommendedName>
</protein>
<organism evidence="2 4">
    <name type="scientific">Pyrobaculum aerophilum</name>
    <dbReference type="NCBI Taxonomy" id="13773"/>
    <lineage>
        <taxon>Archaea</taxon>
        <taxon>Thermoproteota</taxon>
        <taxon>Thermoprotei</taxon>
        <taxon>Thermoproteales</taxon>
        <taxon>Thermoproteaceae</taxon>
        <taxon>Pyrobaculum</taxon>
    </lineage>
</organism>
<accession>A0A371R245</accession>
<dbReference type="InterPro" id="IPR025164">
    <property type="entry name" value="Toastrack_DUF4097"/>
</dbReference>
<sequence length="244" mass="26405">MKCFCGKPALESGLCPYHDPNCVKDKSCRRRLAFLPDCEKCNLPGGEVVDVPPRLRGARIYGPLTVQFVTGNVDLAEARGVDVYIHSIRGNVDLRGAKFRHVFVNEVVGTVLLTGARLETAMLQSVKGNVNGDGIMTGGHIYAGDVSGIVSLTDARIVGEAIIEEVKGEVRLRAEAYSISLYRVRGDMALTNSRVEGDIRIVESAGNRLDLSGVEIQGRVVILNSKFGGVRIDKADLIKKLVVL</sequence>
<dbReference type="EMBL" id="NMUE01000003">
    <property type="protein sequence ID" value="RFA98053.1"/>
    <property type="molecule type" value="Genomic_DNA"/>
</dbReference>
<feature type="domain" description="DUF4097" evidence="1">
    <location>
        <begin position="63"/>
        <end position="192"/>
    </location>
</feature>
<gene>
    <name evidence="3" type="ORF">CGL51_01530</name>
    <name evidence="2" type="ORF">CGL52_08785</name>
</gene>
<evidence type="ECO:0000313" key="3">
    <source>
        <dbReference type="EMBL" id="RFA98053.1"/>
    </source>
</evidence>
<dbReference type="Pfam" id="PF13349">
    <property type="entry name" value="DUF4097"/>
    <property type="match status" value="1"/>
</dbReference>
<name>A0A371R245_9CREN</name>
<dbReference type="EMBL" id="NMUF01000024">
    <property type="protein sequence ID" value="RFA97615.1"/>
    <property type="molecule type" value="Genomic_DNA"/>
</dbReference>
<dbReference type="Proteomes" id="UP000257123">
    <property type="component" value="Unassembled WGS sequence"/>
</dbReference>
<evidence type="ECO:0000313" key="5">
    <source>
        <dbReference type="Proteomes" id="UP000257123"/>
    </source>
</evidence>
<dbReference type="RefSeq" id="WP_116420431.1">
    <property type="nucleotide sequence ID" value="NZ_NMUE01000003.1"/>
</dbReference>